<organism evidence="3 4">
    <name type="scientific">Xanthomonas chitinilytica</name>
    <dbReference type="NCBI Taxonomy" id="2989819"/>
    <lineage>
        <taxon>Bacteria</taxon>
        <taxon>Pseudomonadati</taxon>
        <taxon>Pseudomonadota</taxon>
        <taxon>Gammaproteobacteria</taxon>
        <taxon>Lysobacterales</taxon>
        <taxon>Lysobacteraceae</taxon>
        <taxon>Xanthomonas</taxon>
    </lineage>
</organism>
<evidence type="ECO:0000313" key="3">
    <source>
        <dbReference type="EMBL" id="MCW4471828.1"/>
    </source>
</evidence>
<dbReference type="CDD" id="cd01277">
    <property type="entry name" value="HINT_subgroup"/>
    <property type="match status" value="1"/>
</dbReference>
<name>A0ABT3JTL1_9XANT</name>
<evidence type="ECO:0000259" key="2">
    <source>
        <dbReference type="PROSITE" id="PS51084"/>
    </source>
</evidence>
<dbReference type="PROSITE" id="PS51084">
    <property type="entry name" value="HIT_2"/>
    <property type="match status" value="1"/>
</dbReference>
<protein>
    <submittedName>
        <fullName evidence="3">HIT family protein</fullName>
    </submittedName>
</protein>
<dbReference type="Proteomes" id="UP001209922">
    <property type="component" value="Unassembled WGS sequence"/>
</dbReference>
<sequence>MDGCVFCAIVAGRVPASVVWEDPLAVAFMDLRQAVPGHVLVVPRRHAATLYDLDEDAAAHTMRIAHRVASALRTAHAPEGLNLWQSNGEAGGQEVPHFHLHVHPRRPGDGVLALYRDGLPEPAARSRLDTIAARLRAALAGSLPAQASR</sequence>
<accession>A0ABT3JTL1</accession>
<dbReference type="Pfam" id="PF01230">
    <property type="entry name" value="HIT"/>
    <property type="match status" value="1"/>
</dbReference>
<dbReference type="PRINTS" id="PR00332">
    <property type="entry name" value="HISTRIAD"/>
</dbReference>
<evidence type="ECO:0000313" key="4">
    <source>
        <dbReference type="Proteomes" id="UP001209922"/>
    </source>
</evidence>
<dbReference type="InterPro" id="IPR039384">
    <property type="entry name" value="HINT"/>
</dbReference>
<dbReference type="InterPro" id="IPR011146">
    <property type="entry name" value="HIT-like"/>
</dbReference>
<comment type="caution">
    <text evidence="3">The sequence shown here is derived from an EMBL/GenBank/DDBJ whole genome shotgun (WGS) entry which is preliminary data.</text>
</comment>
<dbReference type="SUPFAM" id="SSF54197">
    <property type="entry name" value="HIT-like"/>
    <property type="match status" value="1"/>
</dbReference>
<keyword evidence="4" id="KW-1185">Reference proteome</keyword>
<dbReference type="RefSeq" id="WP_265126788.1">
    <property type="nucleotide sequence ID" value="NZ_JAPCHY010000003.1"/>
</dbReference>
<reference evidence="3 4" key="1">
    <citation type="submission" date="2022-10" db="EMBL/GenBank/DDBJ databases">
        <title>Xanthomonas sp. H13-6.</title>
        <authorList>
            <person name="Liu X."/>
            <person name="Deng Z."/>
            <person name="Jiang Y."/>
            <person name="Yu T."/>
            <person name="Ai J."/>
        </authorList>
    </citation>
    <scope>NUCLEOTIDE SEQUENCE [LARGE SCALE GENOMIC DNA]</scope>
    <source>
        <strain evidence="3 4">H13-6</strain>
    </source>
</reference>
<feature type="short sequence motif" description="Histidine triad motif" evidence="1">
    <location>
        <begin position="97"/>
        <end position="101"/>
    </location>
</feature>
<feature type="domain" description="HIT" evidence="2">
    <location>
        <begin position="5"/>
        <end position="112"/>
    </location>
</feature>
<dbReference type="PANTHER" id="PTHR46648">
    <property type="entry name" value="HIT FAMILY PROTEIN 1"/>
    <property type="match status" value="1"/>
</dbReference>
<evidence type="ECO:0000256" key="1">
    <source>
        <dbReference type="PROSITE-ProRule" id="PRU00464"/>
    </source>
</evidence>
<dbReference type="EMBL" id="JAPCHY010000003">
    <property type="protein sequence ID" value="MCW4471828.1"/>
    <property type="molecule type" value="Genomic_DNA"/>
</dbReference>
<proteinExistence type="predicted"/>
<gene>
    <name evidence="3" type="ORF">OK345_04805</name>
</gene>
<dbReference type="PANTHER" id="PTHR46648:SF1">
    <property type="entry name" value="ADENOSINE 5'-MONOPHOSPHORAMIDASE HNT1"/>
    <property type="match status" value="1"/>
</dbReference>
<dbReference type="InterPro" id="IPR001310">
    <property type="entry name" value="Histidine_triad_HIT"/>
</dbReference>
<dbReference type="InterPro" id="IPR036265">
    <property type="entry name" value="HIT-like_sf"/>
</dbReference>
<dbReference type="Gene3D" id="3.30.428.10">
    <property type="entry name" value="HIT-like"/>
    <property type="match status" value="1"/>
</dbReference>